<reference evidence="2 3" key="1">
    <citation type="submission" date="2015-06" db="EMBL/GenBank/DDBJ databases">
        <title>Improved classification and identification of acetic acid bacteria using matrix-assisted laser desorption/ionization time-of-flight mass spectrometry; Gluconobacter nephelii and Gluconobacter uchimurae are later heterotypic synonyms of Gluconobacter japonicus and Gluconobacter oxydans, respectively.</title>
        <authorList>
            <person name="Li L."/>
            <person name="Cleenwerck I."/>
            <person name="De Vuyst L."/>
            <person name="Vandamme P."/>
        </authorList>
    </citation>
    <scope>NUCLEOTIDE SEQUENCE [LARGE SCALE GENOMIC DNA]</scope>
    <source>
        <strain evidence="2 3">LMG 23690</strain>
    </source>
</reference>
<organism evidence="2 3">
    <name type="scientific">Acetobacter senegalensis</name>
    <dbReference type="NCBI Taxonomy" id="446692"/>
    <lineage>
        <taxon>Bacteria</taxon>
        <taxon>Pseudomonadati</taxon>
        <taxon>Pseudomonadota</taxon>
        <taxon>Alphaproteobacteria</taxon>
        <taxon>Acetobacterales</taxon>
        <taxon>Acetobacteraceae</taxon>
        <taxon>Acetobacter</taxon>
    </lineage>
</organism>
<evidence type="ECO:0000313" key="3">
    <source>
        <dbReference type="Proteomes" id="UP000075360"/>
    </source>
</evidence>
<evidence type="ECO:0000259" key="1">
    <source>
        <dbReference type="Pfam" id="PF10074"/>
    </source>
</evidence>
<dbReference type="Proteomes" id="UP000075360">
    <property type="component" value="Unassembled WGS sequence"/>
</dbReference>
<dbReference type="EMBL" id="LHZU01000123">
    <property type="protein sequence ID" value="KXV59881.1"/>
    <property type="molecule type" value="Genomic_DNA"/>
</dbReference>
<sequence>MQKPPLDPSVADSAPEASCLTGYDEQHLITYLRLLDAEADGADWREVARIVLHRDATVDPEGVYRCWHSHLARAHWMTEHGYQHLLRGGAPH</sequence>
<gene>
    <name evidence="2" type="ORF">AD948_07380</name>
</gene>
<dbReference type="AlphaFoldDB" id="A0A149U387"/>
<accession>A0A149U387</accession>
<dbReference type="PATRIC" id="fig|446692.4.peg.1002"/>
<dbReference type="OrthoDB" id="9811330at2"/>
<dbReference type="InterPro" id="IPR018754">
    <property type="entry name" value="RovC-like_DNA-bd"/>
</dbReference>
<proteinExistence type="predicted"/>
<name>A0A149U387_9PROT</name>
<dbReference type="RefSeq" id="WP_061471350.1">
    <property type="nucleotide sequence ID" value="NZ_LHZU01000123.1"/>
</dbReference>
<protein>
    <recommendedName>
        <fullName evidence="1">T6SS Transcription factor RovC-like DNA binding domain-containing protein</fullName>
    </recommendedName>
</protein>
<comment type="caution">
    <text evidence="2">The sequence shown here is derived from an EMBL/GenBank/DDBJ whole genome shotgun (WGS) entry which is preliminary data.</text>
</comment>
<feature type="domain" description="T6SS Transcription factor RovC-like DNA binding" evidence="1">
    <location>
        <begin position="12"/>
        <end position="87"/>
    </location>
</feature>
<dbReference type="Pfam" id="PF10074">
    <property type="entry name" value="RovC_DNA-bd"/>
    <property type="match status" value="1"/>
</dbReference>
<evidence type="ECO:0000313" key="2">
    <source>
        <dbReference type="EMBL" id="KXV59881.1"/>
    </source>
</evidence>